<dbReference type="Proteomes" id="UP000199659">
    <property type="component" value="Unassembled WGS sequence"/>
</dbReference>
<dbReference type="STRING" id="37658.SAMN05661086_01340"/>
<feature type="domain" description="EAL" evidence="2">
    <location>
        <begin position="510"/>
        <end position="764"/>
    </location>
</feature>
<dbReference type="PROSITE" id="PS50887">
    <property type="entry name" value="GGDEF"/>
    <property type="match status" value="1"/>
</dbReference>
<gene>
    <name evidence="4" type="ORF">SAMN05661086_01340</name>
</gene>
<feature type="domain" description="GGDEF" evidence="3">
    <location>
        <begin position="367"/>
        <end position="501"/>
    </location>
</feature>
<keyword evidence="1" id="KW-1133">Transmembrane helix</keyword>
<dbReference type="InterPro" id="IPR035919">
    <property type="entry name" value="EAL_sf"/>
</dbReference>
<evidence type="ECO:0000313" key="5">
    <source>
        <dbReference type="Proteomes" id="UP000199659"/>
    </source>
</evidence>
<dbReference type="PANTHER" id="PTHR33121">
    <property type="entry name" value="CYCLIC DI-GMP PHOSPHODIESTERASE PDEF"/>
    <property type="match status" value="1"/>
</dbReference>
<feature type="transmembrane region" description="Helical" evidence="1">
    <location>
        <begin position="266"/>
        <end position="299"/>
    </location>
</feature>
<dbReference type="SMART" id="SM00052">
    <property type="entry name" value="EAL"/>
    <property type="match status" value="1"/>
</dbReference>
<dbReference type="Gene3D" id="3.30.70.270">
    <property type="match status" value="1"/>
</dbReference>
<reference evidence="4 5" key="1">
    <citation type="submission" date="2016-10" db="EMBL/GenBank/DDBJ databases">
        <authorList>
            <person name="de Groot N.N."/>
        </authorList>
    </citation>
    <scope>NUCLEOTIDE SEQUENCE [LARGE SCALE GENOMIC DNA]</scope>
    <source>
        <strain evidence="4 5">743A</strain>
    </source>
</reference>
<dbReference type="Gene3D" id="3.20.20.450">
    <property type="entry name" value="EAL domain"/>
    <property type="match status" value="1"/>
</dbReference>
<proteinExistence type="predicted"/>
<feature type="transmembrane region" description="Helical" evidence="1">
    <location>
        <begin position="129"/>
        <end position="147"/>
    </location>
</feature>
<evidence type="ECO:0000313" key="4">
    <source>
        <dbReference type="EMBL" id="SFR72700.1"/>
    </source>
</evidence>
<dbReference type="PROSITE" id="PS50883">
    <property type="entry name" value="EAL"/>
    <property type="match status" value="1"/>
</dbReference>
<evidence type="ECO:0000259" key="2">
    <source>
        <dbReference type="PROSITE" id="PS50883"/>
    </source>
</evidence>
<dbReference type="SUPFAM" id="SSF55073">
    <property type="entry name" value="Nucleotide cyclase"/>
    <property type="match status" value="1"/>
</dbReference>
<dbReference type="PANTHER" id="PTHR33121:SF70">
    <property type="entry name" value="SIGNALING PROTEIN YKOW"/>
    <property type="match status" value="1"/>
</dbReference>
<evidence type="ECO:0000259" key="3">
    <source>
        <dbReference type="PROSITE" id="PS50887"/>
    </source>
</evidence>
<feature type="transmembrane region" description="Helical" evidence="1">
    <location>
        <begin position="33"/>
        <end position="52"/>
    </location>
</feature>
<keyword evidence="1" id="KW-0812">Transmembrane</keyword>
<dbReference type="InterPro" id="IPR001633">
    <property type="entry name" value="EAL_dom"/>
</dbReference>
<dbReference type="GO" id="GO:0071111">
    <property type="term" value="F:cyclic-guanylate-specific phosphodiesterase activity"/>
    <property type="evidence" value="ECO:0007669"/>
    <property type="project" value="InterPro"/>
</dbReference>
<keyword evidence="5" id="KW-1185">Reference proteome</keyword>
<evidence type="ECO:0000256" key="1">
    <source>
        <dbReference type="SAM" id="Phobius"/>
    </source>
</evidence>
<dbReference type="Pfam" id="PF00563">
    <property type="entry name" value="EAL"/>
    <property type="match status" value="1"/>
</dbReference>
<keyword evidence="1" id="KW-0472">Membrane</keyword>
<feature type="transmembrane region" description="Helical" evidence="1">
    <location>
        <begin position="64"/>
        <end position="87"/>
    </location>
</feature>
<feature type="transmembrane region" description="Helical" evidence="1">
    <location>
        <begin position="162"/>
        <end position="184"/>
    </location>
</feature>
<sequence>MNLKKISKFILTMVLYASYFASVVLKSNTYGNILSPIVTVIAAYYIRKGYYLKEKETLQKRAGILLFLSVFSWFLCDAMWCISDLILKTDPNENLVITYGYSATNLFMISSFVVLGYQELKRWRGIQVLIDAFAVSLCSMILVWVIFLNRNLQNAMLVKNDWVAMLSLFIDLLIFIWNCIWFFSIRKGKMALSLKITLFGSLVFVIVDIIYYYEYYYSVYEPNSLLDGGYVMAFAFLAIGSILKEKMNVQEAEVETNWDVGKRNGVLLFAAPLLLIIFAGIQAEYLLMLVSIIMVYFVISNYTQKNIYRDELLVRERNLNAELEGKVKERTKELNDLLKRDVVTGLLSRRYFLEQINKQAKQLMKEETILVFYIDVNKYKLIKTMFGNDIGEKVLTEVGKRLNKYSYGEEDLLASYGEDVFIISMKGIYSIERGMEIAEHLIQLSSDLYKIEEYEIRVTVNIGVSMFHVDARSCEELIKNADLAMLQAKSEGYNQARAFDEELGEIIFEKNRIEIMLKKVICEEEFFLCYQPQVLAVDGSLIGFEALIRWKTKGGEWISPGQFIPIAEETGFIKPIGGWVMQKAIQQIAVWQKKSFYKLRMAINVSVKQLNEKKFILDLKDTLKKYDVAPESIEIEITESIELEENKEIIVALKKIRDMGISIAIDDFGTGYSSLYYLKNLPVNRIKIAKPLVDHIAQDSYDYAIVQTAVRVAKVKGIHVIAEGVETKEQWECLKTLECDEIQGYYFARPMLPEQAYEQWIKSAK</sequence>
<accession>A0A1I6J2E0</accession>
<dbReference type="OrthoDB" id="9805474at2"/>
<feature type="transmembrane region" description="Helical" evidence="1">
    <location>
        <begin position="196"/>
        <end position="213"/>
    </location>
</feature>
<dbReference type="NCBIfam" id="TIGR00254">
    <property type="entry name" value="GGDEF"/>
    <property type="match status" value="1"/>
</dbReference>
<dbReference type="CDD" id="cd01948">
    <property type="entry name" value="EAL"/>
    <property type="match status" value="1"/>
</dbReference>
<dbReference type="InterPro" id="IPR043128">
    <property type="entry name" value="Rev_trsase/Diguanyl_cyclase"/>
</dbReference>
<protein>
    <submittedName>
        <fullName evidence="4">Diguanylate cyclase (GGDEF) domain-containing protein</fullName>
    </submittedName>
</protein>
<dbReference type="InterPro" id="IPR029787">
    <property type="entry name" value="Nucleotide_cyclase"/>
</dbReference>
<feature type="transmembrane region" description="Helical" evidence="1">
    <location>
        <begin position="99"/>
        <end position="117"/>
    </location>
</feature>
<dbReference type="Pfam" id="PF00990">
    <property type="entry name" value="GGDEF"/>
    <property type="match status" value="1"/>
</dbReference>
<dbReference type="AlphaFoldDB" id="A0A1I6J2E0"/>
<organism evidence="4 5">
    <name type="scientific">Anaeromicropila populeti</name>
    <dbReference type="NCBI Taxonomy" id="37658"/>
    <lineage>
        <taxon>Bacteria</taxon>
        <taxon>Bacillati</taxon>
        <taxon>Bacillota</taxon>
        <taxon>Clostridia</taxon>
        <taxon>Lachnospirales</taxon>
        <taxon>Lachnospiraceae</taxon>
        <taxon>Anaeromicropila</taxon>
    </lineage>
</organism>
<dbReference type="EMBL" id="FOYZ01000004">
    <property type="protein sequence ID" value="SFR72700.1"/>
    <property type="molecule type" value="Genomic_DNA"/>
</dbReference>
<feature type="transmembrane region" description="Helical" evidence="1">
    <location>
        <begin position="225"/>
        <end position="243"/>
    </location>
</feature>
<feature type="transmembrane region" description="Helical" evidence="1">
    <location>
        <begin position="9"/>
        <end position="27"/>
    </location>
</feature>
<dbReference type="InterPro" id="IPR000160">
    <property type="entry name" value="GGDEF_dom"/>
</dbReference>
<dbReference type="CDD" id="cd01949">
    <property type="entry name" value="GGDEF"/>
    <property type="match status" value="1"/>
</dbReference>
<dbReference type="InterPro" id="IPR050706">
    <property type="entry name" value="Cyclic-di-GMP_PDE-like"/>
</dbReference>
<name>A0A1I6J2E0_9FIRM</name>
<dbReference type="SUPFAM" id="SSF141868">
    <property type="entry name" value="EAL domain-like"/>
    <property type="match status" value="1"/>
</dbReference>
<dbReference type="SMART" id="SM00267">
    <property type="entry name" value="GGDEF"/>
    <property type="match status" value="1"/>
</dbReference>